<organism evidence="1 2">
    <name type="scientific">Anoxybacterium hadale</name>
    <dbReference type="NCBI Taxonomy" id="3408580"/>
    <lineage>
        <taxon>Bacteria</taxon>
        <taxon>Bacillati</taxon>
        <taxon>Bacillota</taxon>
        <taxon>Clostridia</taxon>
        <taxon>Peptostreptococcales</taxon>
        <taxon>Anaerovoracaceae</taxon>
        <taxon>Anoxybacterium</taxon>
    </lineage>
</organism>
<accession>A0ACD1A7E6</accession>
<protein>
    <submittedName>
        <fullName evidence="1">DNA polymerase IV</fullName>
        <ecNumber evidence="1">2.7.7.7</ecNumber>
    </submittedName>
</protein>
<keyword evidence="2" id="KW-1185">Reference proteome</keyword>
<dbReference type="Proteomes" id="UP000594014">
    <property type="component" value="Chromosome"/>
</dbReference>
<reference evidence="1" key="1">
    <citation type="submission" date="2019-08" db="EMBL/GenBank/DDBJ databases">
        <title>Genome sequence of Clostridiales bacterium MT110.</title>
        <authorList>
            <person name="Cao J."/>
        </authorList>
    </citation>
    <scope>NUCLEOTIDE SEQUENCE</scope>
    <source>
        <strain evidence="1">MT110</strain>
    </source>
</reference>
<evidence type="ECO:0000313" key="1">
    <source>
        <dbReference type="EMBL" id="QOX62298.1"/>
    </source>
</evidence>
<name>A0ACD1A7E6_9FIRM</name>
<proteinExistence type="predicted"/>
<gene>
    <name evidence="1" type="primary">dinB</name>
    <name evidence="1" type="ORF">FRZ06_02460</name>
</gene>
<sequence>MDRTILHCDMNGFYASVELLALPELKGKPVAVCGNPDNRHGIILAKNEEAKAYGVVTAETVWQARKKCPDLILVPPHHDRYRSYSQKINEIYARYTDRVEPFSIDESWLDVSGSLKLFGTGKEIGDTIRETVKKELGLTLSVGVSFNKVLAKMGSEYKKPDATTVINRDNFRKILWPLPVRELFFVGGVTADKLEKAGIKTIGDLAVYNRTLICSMLGKQGAVIHDYANGIDDSPVCLSCERQKIKSVGNGMTFKRDLVGLADIKTAILALSDTVATRLRSYELKCQGVKVDIKDPMFKTISRQKQLSSASNLAEEIGAASLELICKYWRMNEPIRMLTVTGISLVDEGEAEQLSLFVAEQKDREKSETIERTLDAIRKKYGGSAITFGGILKNDIGIELHEMVQEDG</sequence>
<keyword evidence="1" id="KW-0548">Nucleotidyltransferase</keyword>
<dbReference type="EMBL" id="CP042469">
    <property type="protein sequence ID" value="QOX62298.1"/>
    <property type="molecule type" value="Genomic_DNA"/>
</dbReference>
<dbReference type="EC" id="2.7.7.7" evidence="1"/>
<keyword evidence="1" id="KW-0808">Transferase</keyword>
<evidence type="ECO:0000313" key="2">
    <source>
        <dbReference type="Proteomes" id="UP000594014"/>
    </source>
</evidence>